<dbReference type="SMART" id="SM00761">
    <property type="entry name" value="HDAC_interact"/>
    <property type="match status" value="1"/>
</dbReference>
<organism evidence="4 5">
    <name type="scientific">Blastocystis sp. subtype 1 (strain ATCC 50177 / NandII)</name>
    <dbReference type="NCBI Taxonomy" id="478820"/>
    <lineage>
        <taxon>Eukaryota</taxon>
        <taxon>Sar</taxon>
        <taxon>Stramenopiles</taxon>
        <taxon>Bigyra</taxon>
        <taxon>Opalozoa</taxon>
        <taxon>Opalinata</taxon>
        <taxon>Blastocystidae</taxon>
        <taxon>Blastocystis</taxon>
    </lineage>
</organism>
<dbReference type="InterPro" id="IPR031693">
    <property type="entry name" value="Sin3_C"/>
</dbReference>
<dbReference type="InterPro" id="IPR039774">
    <property type="entry name" value="Sin3-like"/>
</dbReference>
<evidence type="ECO:0000313" key="4">
    <source>
        <dbReference type="EMBL" id="OAO17649.1"/>
    </source>
</evidence>
<dbReference type="Proteomes" id="UP000078348">
    <property type="component" value="Unassembled WGS sequence"/>
</dbReference>
<dbReference type="GO" id="GO:0003714">
    <property type="term" value="F:transcription corepressor activity"/>
    <property type="evidence" value="ECO:0007669"/>
    <property type="project" value="InterPro"/>
</dbReference>
<protein>
    <submittedName>
        <fullName evidence="4">Paired amphipathic helix protein Sin3-like 5</fullName>
    </submittedName>
</protein>
<evidence type="ECO:0000256" key="2">
    <source>
        <dbReference type="SAM" id="MobiDB-lite"/>
    </source>
</evidence>
<keyword evidence="1" id="KW-0175">Coiled coil</keyword>
<dbReference type="AlphaFoldDB" id="A0A196SPA5"/>
<evidence type="ECO:0000256" key="1">
    <source>
        <dbReference type="SAM" id="Coils"/>
    </source>
</evidence>
<feature type="region of interest" description="Disordered" evidence="2">
    <location>
        <begin position="681"/>
        <end position="711"/>
    </location>
</feature>
<feature type="region of interest" description="Disordered" evidence="2">
    <location>
        <begin position="339"/>
        <end position="413"/>
    </location>
</feature>
<dbReference type="OrthoDB" id="10265969at2759"/>
<dbReference type="EMBL" id="LXWW01000022">
    <property type="protein sequence ID" value="OAO17649.1"/>
    <property type="molecule type" value="Genomic_DNA"/>
</dbReference>
<gene>
    <name evidence="4" type="ORF">AV274_0591</name>
</gene>
<evidence type="ECO:0000313" key="5">
    <source>
        <dbReference type="Proteomes" id="UP000078348"/>
    </source>
</evidence>
<dbReference type="STRING" id="478820.A0A196SPA5"/>
<feature type="compositionally biased region" description="Acidic residues" evidence="2">
    <location>
        <begin position="374"/>
        <end position="404"/>
    </location>
</feature>
<name>A0A196SPA5_BLAHN</name>
<accession>A0A196SPA5</accession>
<feature type="domain" description="Histone deacetylase interacting" evidence="3">
    <location>
        <begin position="15"/>
        <end position="115"/>
    </location>
</feature>
<keyword evidence="5" id="KW-1185">Reference proteome</keyword>
<reference evidence="4 5" key="1">
    <citation type="submission" date="2016-05" db="EMBL/GenBank/DDBJ databases">
        <title>Nuclear genome of Blastocystis sp. subtype 1 NandII.</title>
        <authorList>
            <person name="Gentekaki E."/>
            <person name="Curtis B."/>
            <person name="Stairs C."/>
            <person name="Eme L."/>
            <person name="Herman E."/>
            <person name="Klimes V."/>
            <person name="Arias M.C."/>
            <person name="Elias M."/>
            <person name="Hilliou F."/>
            <person name="Klute M."/>
            <person name="Malik S.-B."/>
            <person name="Pightling A."/>
            <person name="Rachubinski R."/>
            <person name="Salas D."/>
            <person name="Schlacht A."/>
            <person name="Suga H."/>
            <person name="Archibald J."/>
            <person name="Ball S.G."/>
            <person name="Clark G."/>
            <person name="Dacks J."/>
            <person name="Van Der Giezen M."/>
            <person name="Tsaousis A."/>
            <person name="Roger A."/>
        </authorList>
    </citation>
    <scope>NUCLEOTIDE SEQUENCE [LARGE SCALE GENOMIC DNA]</scope>
    <source>
        <strain evidence="5">ATCC 50177 / NandII</strain>
    </source>
</reference>
<dbReference type="Pfam" id="PF08295">
    <property type="entry name" value="Sin3_corepress"/>
    <property type="match status" value="1"/>
</dbReference>
<dbReference type="PANTHER" id="PTHR12346">
    <property type="entry name" value="SIN3B-RELATED"/>
    <property type="match status" value="1"/>
</dbReference>
<dbReference type="InterPro" id="IPR013194">
    <property type="entry name" value="HDAC_interact_dom"/>
</dbReference>
<sequence>MTHTQSLLTWEQIHACPGPTPSYHELPPQIPRRVGSQRSYAESLVLNDDLVSQTIGSEDFSYSHMRRNQYEEALFRCEDDHFEADVILETTRSAIAQLELLQKELEALEEDGAYKLREDALSAVQTAAIRRVYAHNGMDKEVIKLLFMNPKGCIPRVVERLKAKEKEWITEKVVLDQRIREIQKQNYYLSLDHRSFYFRQADKKDTTTKVLVDTIKELAAKQSEGNEAHAQLDTGAAHMEFAFTDHAVHKQVLRLLLVCAKRQFTKREMASCRALLQELVIEFFKLTPNFIDSAELENSGVQYAIGSVVATPLGEGTIVKYDAAAKLYTVRVGEKEAEMPRGDLLIQPASESPNECPSEEEKPEAKEEVKEEEPKEEEDKMEEEETEKEETEKEETEKMEETEETPIQVEVDEPAIPATRDVVFGGNNLYVFYRLYQLIYTRLQQCFTLCQTDLYTESNMTAHAVERALGEKKEEGSASPTAVDRNVELMDAMIHLLRGELTNQGFEQKCRQVLGTSGYFLYTIDRVVTGCLRQIQNMMSDAMNVQLIALRSYLKQQGGIRLNLYRGNALRVMGETRLNLFRIEYDDEEGEEEHAKGTLRFWYVGCVHDLARPSGCMSSSFFKYAENFMHVVKEEKAEEEGEQEKANSPFLTRSRARALHESRTKLEMDEVVDDFVPEYEDEASGKKERVVRKRRGHAADEEDVVVSKKVK</sequence>
<proteinExistence type="predicted"/>
<dbReference type="Pfam" id="PF16879">
    <property type="entry name" value="Sin3a_C"/>
    <property type="match status" value="1"/>
</dbReference>
<feature type="coiled-coil region" evidence="1">
    <location>
        <begin position="88"/>
        <end position="118"/>
    </location>
</feature>
<feature type="compositionally biased region" description="Basic and acidic residues" evidence="2">
    <location>
        <begin position="359"/>
        <end position="373"/>
    </location>
</feature>
<comment type="caution">
    <text evidence="4">The sequence shown here is derived from an EMBL/GenBank/DDBJ whole genome shotgun (WGS) entry which is preliminary data.</text>
</comment>
<evidence type="ECO:0000259" key="3">
    <source>
        <dbReference type="SMART" id="SM00761"/>
    </source>
</evidence>